<reference evidence="2 3" key="1">
    <citation type="submission" date="2018-11" db="EMBL/GenBank/DDBJ databases">
        <title>Sequencing the genomes of 1000 actinobacteria strains.</title>
        <authorList>
            <person name="Klenk H.-P."/>
        </authorList>
    </citation>
    <scope>NUCLEOTIDE SEQUENCE [LARGE SCALE GENOMIC DNA]</scope>
    <source>
        <strain evidence="2 3">DSM 10546</strain>
    </source>
</reference>
<dbReference type="InterPro" id="IPR016181">
    <property type="entry name" value="Acyl_CoA_acyltransferase"/>
</dbReference>
<dbReference type="GO" id="GO:0016747">
    <property type="term" value="F:acyltransferase activity, transferring groups other than amino-acyl groups"/>
    <property type="evidence" value="ECO:0007669"/>
    <property type="project" value="InterPro"/>
</dbReference>
<organism evidence="2 3">
    <name type="scientific">Luteococcus japonicus</name>
    <dbReference type="NCBI Taxonomy" id="33984"/>
    <lineage>
        <taxon>Bacteria</taxon>
        <taxon>Bacillati</taxon>
        <taxon>Actinomycetota</taxon>
        <taxon>Actinomycetes</taxon>
        <taxon>Propionibacteriales</taxon>
        <taxon>Propionibacteriaceae</taxon>
        <taxon>Luteococcus</taxon>
    </lineage>
</organism>
<dbReference type="PROSITE" id="PS51186">
    <property type="entry name" value="GNAT"/>
    <property type="match status" value="1"/>
</dbReference>
<sequence>MANTSDRNDWRERLTFTPMTVEAAQVIADHWKYAAPYDFYDATADMGDYKEFVTAAQWPDRFWQVRHHEDLVGFFTADTGDDDRCEISLGLRPDLTGGGRGLSFLQAALALLETEGLTQSPVTLIVAAFNQRATKVYEAAGFATIRTYTQATNGSTYDFIEMELRKH</sequence>
<dbReference type="SUPFAM" id="SSF55729">
    <property type="entry name" value="Acyl-CoA N-acyltransferases (Nat)"/>
    <property type="match status" value="1"/>
</dbReference>
<gene>
    <name evidence="2" type="ORF">EDD41_0766</name>
</gene>
<protein>
    <submittedName>
        <fullName evidence="2">Ribosomal-protein-alanine N-acetyltransferase</fullName>
    </submittedName>
</protein>
<evidence type="ECO:0000313" key="3">
    <source>
        <dbReference type="Proteomes" id="UP000275749"/>
    </source>
</evidence>
<dbReference type="InterPro" id="IPR000182">
    <property type="entry name" value="GNAT_dom"/>
</dbReference>
<proteinExistence type="predicted"/>
<dbReference type="AlphaFoldDB" id="A0A3N1ZRU5"/>
<evidence type="ECO:0000313" key="2">
    <source>
        <dbReference type="EMBL" id="ROR53605.1"/>
    </source>
</evidence>
<dbReference type="Proteomes" id="UP000275749">
    <property type="component" value="Unassembled WGS sequence"/>
</dbReference>
<name>A0A3N1ZRU5_9ACTN</name>
<evidence type="ECO:0000259" key="1">
    <source>
        <dbReference type="PROSITE" id="PS51186"/>
    </source>
</evidence>
<comment type="caution">
    <text evidence="2">The sequence shown here is derived from an EMBL/GenBank/DDBJ whole genome shotgun (WGS) entry which is preliminary data.</text>
</comment>
<dbReference type="Pfam" id="PF00583">
    <property type="entry name" value="Acetyltransf_1"/>
    <property type="match status" value="1"/>
</dbReference>
<keyword evidence="2" id="KW-0808">Transferase</keyword>
<dbReference type="RefSeq" id="WP_123575004.1">
    <property type="nucleotide sequence ID" value="NZ_RKHG01000001.1"/>
</dbReference>
<feature type="domain" description="N-acetyltransferase" evidence="1">
    <location>
        <begin position="14"/>
        <end position="167"/>
    </location>
</feature>
<dbReference type="Gene3D" id="3.40.630.30">
    <property type="match status" value="1"/>
</dbReference>
<dbReference type="EMBL" id="RKHG01000001">
    <property type="protein sequence ID" value="ROR53605.1"/>
    <property type="molecule type" value="Genomic_DNA"/>
</dbReference>
<accession>A0A3N1ZRU5</accession>